<evidence type="ECO:0000313" key="1">
    <source>
        <dbReference type="EMBL" id="KAB8293293.1"/>
    </source>
</evidence>
<dbReference type="AlphaFoldDB" id="A0A5N6JWH5"/>
<accession>A0A5N6JWH5</accession>
<dbReference type="Proteomes" id="UP000326757">
    <property type="component" value="Unassembled WGS sequence"/>
</dbReference>
<evidence type="ECO:0000313" key="2">
    <source>
        <dbReference type="Proteomes" id="UP000326757"/>
    </source>
</evidence>
<keyword evidence="2" id="KW-1185">Reference proteome</keyword>
<protein>
    <submittedName>
        <fullName evidence="1">Uncharacterized protein</fullName>
    </submittedName>
</protein>
<name>A0A5N6JWH5_MONLA</name>
<proteinExistence type="predicted"/>
<reference evidence="1 2" key="1">
    <citation type="submission" date="2019-06" db="EMBL/GenBank/DDBJ databases">
        <title>Genome Sequence of the Brown Rot Fungal Pathogen Monilinia laxa.</title>
        <authorList>
            <person name="De Miccolis Angelini R.M."/>
            <person name="Landi L."/>
            <person name="Abate D."/>
            <person name="Pollastro S."/>
            <person name="Romanazzi G."/>
            <person name="Faretra F."/>
        </authorList>
    </citation>
    <scope>NUCLEOTIDE SEQUENCE [LARGE SCALE GENOMIC DNA]</scope>
    <source>
        <strain evidence="1 2">Mlax316</strain>
    </source>
</reference>
<comment type="caution">
    <text evidence="1">The sequence shown here is derived from an EMBL/GenBank/DDBJ whole genome shotgun (WGS) entry which is preliminary data.</text>
</comment>
<sequence length="127" mass="14816">MEFLYFFCHFFVGVRSARTRQVEVGERMECKRGGVISFPVLRAERKRKWIYTSACMIRDENSLREICFQSRFQRYQIGLDQCSQSISEGAQGKSLTWGRGHRAEESPDAEANLKKIKLISYDIHILS</sequence>
<organism evidence="1 2">
    <name type="scientific">Monilinia laxa</name>
    <name type="common">Brown rot fungus</name>
    <name type="synonym">Sclerotinia laxa</name>
    <dbReference type="NCBI Taxonomy" id="61186"/>
    <lineage>
        <taxon>Eukaryota</taxon>
        <taxon>Fungi</taxon>
        <taxon>Dikarya</taxon>
        <taxon>Ascomycota</taxon>
        <taxon>Pezizomycotina</taxon>
        <taxon>Leotiomycetes</taxon>
        <taxon>Helotiales</taxon>
        <taxon>Sclerotiniaceae</taxon>
        <taxon>Monilinia</taxon>
    </lineage>
</organism>
<dbReference type="EMBL" id="VIGI01000012">
    <property type="protein sequence ID" value="KAB8293293.1"/>
    <property type="molecule type" value="Genomic_DNA"/>
</dbReference>
<gene>
    <name evidence="1" type="ORF">EYC80_007622</name>
</gene>